<dbReference type="RefSeq" id="WP_176007255.1">
    <property type="nucleotide sequence ID" value="NZ_JABWMI010000020.1"/>
</dbReference>
<dbReference type="PANTHER" id="PTHR34980:SF3">
    <property type="entry name" value="BLR8105 PROTEIN"/>
    <property type="match status" value="1"/>
</dbReference>
<accession>A0A7Y9C6J0</accession>
<dbReference type="Pfam" id="PF05656">
    <property type="entry name" value="DUF805"/>
    <property type="match status" value="1"/>
</dbReference>
<feature type="transmembrane region" description="Helical" evidence="1">
    <location>
        <begin position="15"/>
        <end position="35"/>
    </location>
</feature>
<keyword evidence="3" id="KW-1185">Reference proteome</keyword>
<dbReference type="GO" id="GO:0005886">
    <property type="term" value="C:plasma membrane"/>
    <property type="evidence" value="ECO:0007669"/>
    <property type="project" value="TreeGrafter"/>
</dbReference>
<feature type="transmembrane region" description="Helical" evidence="1">
    <location>
        <begin position="71"/>
        <end position="89"/>
    </location>
</feature>
<evidence type="ECO:0000313" key="2">
    <source>
        <dbReference type="EMBL" id="NYA72451.1"/>
    </source>
</evidence>
<evidence type="ECO:0000313" key="3">
    <source>
        <dbReference type="Proteomes" id="UP000535020"/>
    </source>
</evidence>
<dbReference type="AlphaFoldDB" id="A0A7Y9C6J0"/>
<feature type="transmembrane region" description="Helical" evidence="1">
    <location>
        <begin position="41"/>
        <end position="59"/>
    </location>
</feature>
<evidence type="ECO:0000256" key="1">
    <source>
        <dbReference type="SAM" id="Phobius"/>
    </source>
</evidence>
<dbReference type="PANTHER" id="PTHR34980">
    <property type="entry name" value="INNER MEMBRANE PROTEIN-RELATED-RELATED"/>
    <property type="match status" value="1"/>
</dbReference>
<dbReference type="EMBL" id="JACBJI010000008">
    <property type="protein sequence ID" value="NYA72451.1"/>
    <property type="molecule type" value="Genomic_DNA"/>
</dbReference>
<comment type="caution">
    <text evidence="2">The sequence shown here is derived from an EMBL/GenBank/DDBJ whole genome shotgun (WGS) entry which is preliminary data.</text>
</comment>
<proteinExistence type="predicted"/>
<keyword evidence="1" id="KW-1133">Transmembrane helix</keyword>
<reference evidence="2 3" key="1">
    <citation type="submission" date="2020-07" db="EMBL/GenBank/DDBJ databases">
        <authorList>
            <person name="Sun Q."/>
        </authorList>
    </citation>
    <scope>NUCLEOTIDE SEQUENCE [LARGE SCALE GENOMIC DNA]</scope>
    <source>
        <strain evidence="2 3">MAH-1</strain>
    </source>
</reference>
<gene>
    <name evidence="2" type="ORF">HZF10_16085</name>
</gene>
<keyword evidence="1" id="KW-0472">Membrane</keyword>
<organism evidence="2 3">
    <name type="scientific">Flavobacterium agri</name>
    <dbReference type="NCBI Taxonomy" id="2743471"/>
    <lineage>
        <taxon>Bacteria</taxon>
        <taxon>Pseudomonadati</taxon>
        <taxon>Bacteroidota</taxon>
        <taxon>Flavobacteriia</taxon>
        <taxon>Flavobacteriales</taxon>
        <taxon>Flavobacteriaceae</taxon>
        <taxon>Flavobacterium</taxon>
    </lineage>
</organism>
<sequence length="123" mass="13993">MFRNPFSFSGRIRRLEYGFSLLVVLGVVMFGSLLMFGLATLSVWFLVVSPFLIFGTMWFRIAQAVKRSHDTGYSGWCILIPFFGLYLLFADSQYGENRYGYNPKNIGNHKGEMDDIGSDSYSA</sequence>
<name>A0A7Y9C6J0_9FLAO</name>
<protein>
    <submittedName>
        <fullName evidence="2">DUF805 domain-containing protein</fullName>
    </submittedName>
</protein>
<keyword evidence="1" id="KW-0812">Transmembrane</keyword>
<dbReference type="Proteomes" id="UP000535020">
    <property type="component" value="Unassembled WGS sequence"/>
</dbReference>
<dbReference type="InterPro" id="IPR008523">
    <property type="entry name" value="DUF805"/>
</dbReference>